<evidence type="ECO:0000256" key="1">
    <source>
        <dbReference type="SAM" id="Coils"/>
    </source>
</evidence>
<keyword evidence="1" id="KW-0175">Coiled coil</keyword>
<dbReference type="InterPro" id="IPR025161">
    <property type="entry name" value="IS402-like_dom"/>
</dbReference>
<evidence type="ECO:0000313" key="4">
    <source>
        <dbReference type="Proteomes" id="UP000245631"/>
    </source>
</evidence>
<feature type="domain" description="Insertion element IS402-like" evidence="2">
    <location>
        <begin position="4"/>
        <end position="51"/>
    </location>
</feature>
<evidence type="ECO:0000313" key="3">
    <source>
        <dbReference type="EMBL" id="PWJ86874.1"/>
    </source>
</evidence>
<reference evidence="3 4" key="1">
    <citation type="submission" date="2018-05" db="EMBL/GenBank/DDBJ databases">
        <title>Genomic Encyclopedia of Type Strains, Phase IV (KMG-IV): sequencing the most valuable type-strain genomes for metagenomic binning, comparative biology and taxonomic classification.</title>
        <authorList>
            <person name="Goeker M."/>
        </authorList>
    </citation>
    <scope>NUCLEOTIDE SEQUENCE [LARGE SCALE GENOMIC DNA]</scope>
    <source>
        <strain evidence="3 4">DSM 2626</strain>
    </source>
</reference>
<dbReference type="RefSeq" id="WP_215732104.1">
    <property type="nucleotide sequence ID" value="NZ_QGGH01000021.1"/>
</dbReference>
<feature type="coiled-coil region" evidence="1">
    <location>
        <begin position="81"/>
        <end position="108"/>
    </location>
</feature>
<dbReference type="Proteomes" id="UP000245631">
    <property type="component" value="Unassembled WGS sequence"/>
</dbReference>
<proteinExistence type="predicted"/>
<gene>
    <name evidence="3" type="ORF">C8D77_12153</name>
</gene>
<protein>
    <submittedName>
        <fullName evidence="3">Putative transposase of IS4/5 family DUF4096</fullName>
    </submittedName>
</protein>
<accession>A0A8E2W5Y5</accession>
<dbReference type="GeneID" id="300785601"/>
<evidence type="ECO:0000259" key="2">
    <source>
        <dbReference type="Pfam" id="PF13340"/>
    </source>
</evidence>
<comment type="caution">
    <text evidence="3">The sequence shown here is derived from an EMBL/GenBank/DDBJ whole genome shotgun (WGS) entry which is preliminary data.</text>
</comment>
<name>A0A8E2W5Y5_RHILI</name>
<dbReference type="AlphaFoldDB" id="A0A8E2W5Y5"/>
<sequence>MVALQPFLAGAAKTGRRVVTDLCEGLNAIRYMARSGGGWRMLPKDFPPISVAVETPYGHAHGLRQLAGTSPGLTTEQQATIKALNAGYAKLEAEYEHANELAADVDERLPGAATAALIVGTPTKSDMRHSANRMIALFCNDFLIWHDICGGSPA</sequence>
<organism evidence="3 4">
    <name type="scientific">Rhizobium loti</name>
    <name type="common">Mesorhizobium loti</name>
    <dbReference type="NCBI Taxonomy" id="381"/>
    <lineage>
        <taxon>Bacteria</taxon>
        <taxon>Pseudomonadati</taxon>
        <taxon>Pseudomonadota</taxon>
        <taxon>Alphaproteobacteria</taxon>
        <taxon>Hyphomicrobiales</taxon>
        <taxon>Phyllobacteriaceae</taxon>
        <taxon>Mesorhizobium</taxon>
    </lineage>
</organism>
<dbReference type="Pfam" id="PF13340">
    <property type="entry name" value="DUF4096"/>
    <property type="match status" value="1"/>
</dbReference>
<dbReference type="EMBL" id="QGGH01000021">
    <property type="protein sequence ID" value="PWJ86874.1"/>
    <property type="molecule type" value="Genomic_DNA"/>
</dbReference>